<accession>A0A914KIS8</accession>
<dbReference type="Gene3D" id="3.30.70.330">
    <property type="match status" value="1"/>
</dbReference>
<feature type="region of interest" description="Disordered" evidence="11">
    <location>
        <begin position="688"/>
        <end position="713"/>
    </location>
</feature>
<feature type="compositionally biased region" description="Polar residues" evidence="11">
    <location>
        <begin position="557"/>
        <end position="572"/>
    </location>
</feature>
<evidence type="ECO:0000256" key="2">
    <source>
        <dbReference type="ARBA" id="ARBA00012182"/>
    </source>
</evidence>
<dbReference type="InterPro" id="IPR044570">
    <property type="entry name" value="Set1-like"/>
</dbReference>
<evidence type="ECO:0000256" key="3">
    <source>
        <dbReference type="ARBA" id="ARBA00022603"/>
    </source>
</evidence>
<dbReference type="GO" id="GO:0140999">
    <property type="term" value="F:histone H3K4 trimethyltransferase activity"/>
    <property type="evidence" value="ECO:0007669"/>
    <property type="project" value="UniProtKB-EC"/>
</dbReference>
<feature type="compositionally biased region" description="Basic and acidic residues" evidence="11">
    <location>
        <begin position="605"/>
        <end position="634"/>
    </location>
</feature>
<feature type="compositionally biased region" description="Polar residues" evidence="11">
    <location>
        <begin position="1449"/>
        <end position="1458"/>
    </location>
</feature>
<evidence type="ECO:0000256" key="11">
    <source>
        <dbReference type="SAM" id="MobiDB-lite"/>
    </source>
</evidence>
<comment type="catalytic activity">
    <reaction evidence="10">
        <text>N(6),N(6)-dimethyl-L-lysyl(4)-[histone H3] + S-adenosyl-L-methionine = N(6),N(6),N(6)-trimethyl-L-lysyl(4)-[histone H3] + S-adenosyl-L-homocysteine + H(+)</text>
        <dbReference type="Rhea" id="RHEA:60272"/>
        <dbReference type="Rhea" id="RHEA-COMP:15537"/>
        <dbReference type="Rhea" id="RHEA-COMP:15540"/>
        <dbReference type="ChEBI" id="CHEBI:15378"/>
        <dbReference type="ChEBI" id="CHEBI:57856"/>
        <dbReference type="ChEBI" id="CHEBI:59789"/>
        <dbReference type="ChEBI" id="CHEBI:61961"/>
        <dbReference type="ChEBI" id="CHEBI:61976"/>
    </reaction>
</comment>
<feature type="compositionally biased region" description="Low complexity" evidence="11">
    <location>
        <begin position="645"/>
        <end position="670"/>
    </location>
</feature>
<keyword evidence="6" id="KW-0156">Chromatin regulator</keyword>
<dbReference type="SUPFAM" id="SSF54928">
    <property type="entry name" value="RNA-binding domain, RBD"/>
    <property type="match status" value="1"/>
</dbReference>
<feature type="compositionally biased region" description="Low complexity" evidence="11">
    <location>
        <begin position="447"/>
        <end position="460"/>
    </location>
</feature>
<evidence type="ECO:0000256" key="4">
    <source>
        <dbReference type="ARBA" id="ARBA00022679"/>
    </source>
</evidence>
<keyword evidence="4" id="KW-0808">Transferase</keyword>
<evidence type="ECO:0000259" key="13">
    <source>
        <dbReference type="PROSITE" id="PS50868"/>
    </source>
</evidence>
<dbReference type="PANTHER" id="PTHR45814:SF2">
    <property type="entry name" value="HISTONE-LYSINE N-METHYLTRANSFERASE SETD1"/>
    <property type="match status" value="1"/>
</dbReference>
<dbReference type="EC" id="2.1.1.354" evidence="2"/>
<feature type="region of interest" description="Disordered" evidence="11">
    <location>
        <begin position="815"/>
        <end position="841"/>
    </location>
</feature>
<sequence length="1750" mass="196972">MQQSQEPCSASNDLNQQQIKPSWRRFTNPNNPDPKFAVFRVFGICEEFPQFNVTTVQDPRRPPDPRKIVKLSTCDLPVPEFMLDDEYCAIPPRREVALVGLNDNIDEKFLSQLCKKLTHSSTTNLSTPSNDGEGTTSLSTSYVSTVGITPLQVKILRHPTTGSHLGMALIDFYSCRDGKLFILRHHGRPMMGREVQCFFDPFVYKLGELYKLRVGEELELPERYRFIFNEKTIQHIRELLAQKYKDEDGDVLKKTWTNLENGVSSKTTSNKKSSNNNATSPLKNSKQREHRRSIKEDLKKTPIAPTQDAPPLQVVPKNDVSEASAVVDAKDDDGQKHSEERLNFTPITLSNNVSLNAINSTPTTTTTVTTPTKFSFDSLRCSQQQQLLSPPSSSASLSTSFLPPIALVTPKKTADNKIVILEHEPHLLVENISQNNPSIGDCEQKEQQQQQETSPPQHSSPTPPQQRSLESRLAALLTRRSNNNLSTSCTKLTSSSNEDIEASCVAATTTIDVEKDNDNNNNNKSPNKSVESATTFKSPSSDTANASSSSTSSSSTQCANHHPLSQNNNLNKTISDPSCSFGSGEQLQNDEEFCKNGFDKWRDVKSTTGNQRDDGRWKEQHQRNFYHRDKDRNYHDHRRSHPTIYNNQQRQRYGNYHQQNNNNYNNNYHDNRQQNRFQQQRNCVGGRFHYSNQFNQNGNNNRQYSGPRGHPPPPQPLFDRRINGRFMTPPIRPPPETNLAFASSHIYGTNNQMGYHRRRTMERDKFSITLQYTINALTSMLSLAVKQDIDRRVETEALKILDKIFEERLEEAKKRQQLADENENLQDSQQTSLNIDQGDGQQQKRLALQTIRNGGNLLDQLFSFNSVGNGEKGYNGSTLIFNLDQKTGLFGISHSARITSLPKIRRKPKPPSPEPILQKTATTTNRKRSTTTQCLDEKDKKFGGPKRKHLRLDDEDEEEEKIVKARRARTTSICSESVKSSRSSSNASTASSRSASPTATSSTSGDSSEEEEEDVSQQTSTIVSETEGEENEENILEKKKKSSVDFDEGDIIDEKLPASEKIEWSERLKTLKPSTATTKSTSLDLDLEILPPPLLLENQPETMKNKNNKNIVETGGCARFIVYDKKMKSKESDKKSKPLPSKNTSVQLVSIPLPSIKLKEEQQDVAEESPLSTTAIIKSPTTADKKSSSSPTKKKKKHFHPCGDYAEWPSTTAVSRLQNSSPLSTKNWSKRSADEEQEAIFSFEKEGLALEEVAYLRMVVELLGDDFILENKICESIKNNVFRHQHGFPLLKWVEPEDAVEVDPPMPTYWQNPSKSSNNHNNKIYFYNDVELDGVIPNLSGCARTEGNYIRKKERQKMEQLKTGAPRHTLMRRATTTASIPQINNEPHLLKTTISTQDEIIARHVSQALKSERAIIRSIGNTLFSTSSFSSSNNSNNNNNITTNKNNSQQQDTNTNPNLIDEATTSSSTNNNVTTNFASSLRGNQLKNIDQGTPQNPIILLTNNNQDVQNKEDSHKSSSIITKTKNDLHNKCNLINLNIDNDLIGYPILKTKKRYLLTCSSSNNGGFVAGTSSTLNNNNYDDVVVVDGGGGGVFNNSKESRSCVDSKYRSKMIKFARSRIHGWGLFSLEAIAPDEMIVEYIGEKIRPEVANVRELAYEKQGIGSSYLFRIDENVVIDATKKGNFARFINHSCQPNCYAKVLTVQGEKRIVIYSKRFIQKGEEITYDYKFPLEDVKIPCLCGASQCRGYLN</sequence>
<evidence type="ECO:0000256" key="5">
    <source>
        <dbReference type="ARBA" id="ARBA00022691"/>
    </source>
</evidence>
<evidence type="ECO:0000256" key="7">
    <source>
        <dbReference type="ARBA" id="ARBA00023242"/>
    </source>
</evidence>
<evidence type="ECO:0000259" key="12">
    <source>
        <dbReference type="PROSITE" id="PS50280"/>
    </source>
</evidence>
<keyword evidence="3" id="KW-0489">Methyltransferase</keyword>
<evidence type="ECO:0000256" key="10">
    <source>
        <dbReference type="ARBA" id="ARBA00049129"/>
    </source>
</evidence>
<dbReference type="Proteomes" id="UP000887563">
    <property type="component" value="Unplaced"/>
</dbReference>
<dbReference type="SUPFAM" id="SSF82199">
    <property type="entry name" value="SET domain"/>
    <property type="match status" value="1"/>
</dbReference>
<dbReference type="InterPro" id="IPR003616">
    <property type="entry name" value="Post-SET_dom"/>
</dbReference>
<comment type="catalytic activity">
    <reaction evidence="9">
        <text>N(6)-methyl-L-lysyl(4)-[histone H3] + S-adenosyl-L-methionine = N(6),N(6)-dimethyl-L-lysyl(4)-[histone H3] + S-adenosyl-L-homocysteine + H(+)</text>
        <dbReference type="Rhea" id="RHEA:60268"/>
        <dbReference type="Rhea" id="RHEA-COMP:15540"/>
        <dbReference type="Rhea" id="RHEA-COMP:15543"/>
        <dbReference type="ChEBI" id="CHEBI:15378"/>
        <dbReference type="ChEBI" id="CHEBI:57856"/>
        <dbReference type="ChEBI" id="CHEBI:59789"/>
        <dbReference type="ChEBI" id="CHEBI:61929"/>
        <dbReference type="ChEBI" id="CHEBI:61976"/>
    </reaction>
</comment>
<feature type="region of interest" description="Disordered" evidence="11">
    <location>
        <begin position="903"/>
        <end position="1043"/>
    </location>
</feature>
<dbReference type="Gene3D" id="2.170.270.10">
    <property type="entry name" value="SET domain"/>
    <property type="match status" value="1"/>
</dbReference>
<feature type="compositionally biased region" description="Low complexity" evidence="11">
    <location>
        <begin position="1426"/>
        <end position="1448"/>
    </location>
</feature>
<dbReference type="WBParaSite" id="Minc3s00020g01283">
    <property type="protein sequence ID" value="Minc3s00020g01283"/>
    <property type="gene ID" value="Minc3s00020g01283"/>
</dbReference>
<feature type="compositionally biased region" description="Low complexity" evidence="11">
    <location>
        <begin position="264"/>
        <end position="280"/>
    </location>
</feature>
<evidence type="ECO:0000256" key="8">
    <source>
        <dbReference type="ARBA" id="ARBA00047571"/>
    </source>
</evidence>
<comment type="subcellular location">
    <subcellularLocation>
        <location evidence="1">Nucleus</location>
    </subcellularLocation>
</comment>
<dbReference type="GO" id="GO:0003676">
    <property type="term" value="F:nucleic acid binding"/>
    <property type="evidence" value="ECO:0007669"/>
    <property type="project" value="InterPro"/>
</dbReference>
<dbReference type="GO" id="GO:0048188">
    <property type="term" value="C:Set1C/COMPASS complex"/>
    <property type="evidence" value="ECO:0007669"/>
    <property type="project" value="TreeGrafter"/>
</dbReference>
<evidence type="ECO:0000256" key="6">
    <source>
        <dbReference type="ARBA" id="ARBA00022853"/>
    </source>
</evidence>
<dbReference type="InterPro" id="IPR001214">
    <property type="entry name" value="SET_dom"/>
</dbReference>
<feature type="domain" description="SET" evidence="12">
    <location>
        <begin position="1611"/>
        <end position="1728"/>
    </location>
</feature>
<dbReference type="SMART" id="SM00508">
    <property type="entry name" value="PostSET"/>
    <property type="match status" value="1"/>
</dbReference>
<feature type="region of interest" description="Disordered" evidence="11">
    <location>
        <begin position="262"/>
        <end position="317"/>
    </location>
</feature>
<feature type="region of interest" description="Disordered" evidence="11">
    <location>
        <begin position="1426"/>
        <end position="1473"/>
    </location>
</feature>
<keyword evidence="7" id="KW-0539">Nucleus</keyword>
<reference evidence="15" key="1">
    <citation type="submission" date="2022-11" db="UniProtKB">
        <authorList>
            <consortium name="WormBaseParasite"/>
        </authorList>
    </citation>
    <scope>IDENTIFICATION</scope>
</reference>
<evidence type="ECO:0000313" key="15">
    <source>
        <dbReference type="WBParaSite" id="Minc3s00020g01283"/>
    </source>
</evidence>
<feature type="region of interest" description="Disordered" evidence="11">
    <location>
        <begin position="605"/>
        <end position="670"/>
    </location>
</feature>
<evidence type="ECO:0000256" key="9">
    <source>
        <dbReference type="ARBA" id="ARBA00047583"/>
    </source>
</evidence>
<name>A0A914KIS8_MELIC</name>
<feature type="region of interest" description="Disordered" evidence="11">
    <location>
        <begin position="433"/>
        <end position="469"/>
    </location>
</feature>
<feature type="compositionally biased region" description="Polar residues" evidence="11">
    <location>
        <begin position="825"/>
        <end position="841"/>
    </location>
</feature>
<organism evidence="14 15">
    <name type="scientific">Meloidogyne incognita</name>
    <name type="common">Southern root-knot nematode worm</name>
    <name type="synonym">Oxyuris incognita</name>
    <dbReference type="NCBI Taxonomy" id="6306"/>
    <lineage>
        <taxon>Eukaryota</taxon>
        <taxon>Metazoa</taxon>
        <taxon>Ecdysozoa</taxon>
        <taxon>Nematoda</taxon>
        <taxon>Chromadorea</taxon>
        <taxon>Rhabditida</taxon>
        <taxon>Tylenchina</taxon>
        <taxon>Tylenchomorpha</taxon>
        <taxon>Tylenchoidea</taxon>
        <taxon>Meloidogynidae</taxon>
        <taxon>Meloidogyninae</taxon>
        <taxon>Meloidogyne</taxon>
        <taxon>Meloidogyne incognita group</taxon>
    </lineage>
</organism>
<evidence type="ECO:0000313" key="14">
    <source>
        <dbReference type="Proteomes" id="UP000887563"/>
    </source>
</evidence>
<dbReference type="InterPro" id="IPR035979">
    <property type="entry name" value="RBD_domain_sf"/>
</dbReference>
<feature type="compositionally biased region" description="Low complexity" evidence="11">
    <location>
        <begin position="975"/>
        <end position="1006"/>
    </location>
</feature>
<feature type="compositionally biased region" description="Low complexity" evidence="11">
    <location>
        <begin position="1464"/>
        <end position="1473"/>
    </location>
</feature>
<evidence type="ECO:0000256" key="1">
    <source>
        <dbReference type="ARBA" id="ARBA00004123"/>
    </source>
</evidence>
<dbReference type="PROSITE" id="PS50868">
    <property type="entry name" value="POST_SET"/>
    <property type="match status" value="1"/>
</dbReference>
<keyword evidence="14" id="KW-1185">Reference proteome</keyword>
<dbReference type="GO" id="GO:0032259">
    <property type="term" value="P:methylation"/>
    <property type="evidence" value="ECO:0007669"/>
    <property type="project" value="UniProtKB-KW"/>
</dbReference>
<feature type="domain" description="Post-SET" evidence="13">
    <location>
        <begin position="1734"/>
        <end position="1750"/>
    </location>
</feature>
<feature type="compositionally biased region" description="Low complexity" evidence="11">
    <location>
        <begin position="692"/>
        <end position="703"/>
    </location>
</feature>
<feature type="compositionally biased region" description="Low complexity" evidence="11">
    <location>
        <begin position="915"/>
        <end position="924"/>
    </location>
</feature>
<dbReference type="InterPro" id="IPR012677">
    <property type="entry name" value="Nucleotide-bd_a/b_plait_sf"/>
</dbReference>
<dbReference type="PANTHER" id="PTHR45814">
    <property type="entry name" value="HISTONE-LYSINE N-METHYLTRANSFERASE SETD1"/>
    <property type="match status" value="1"/>
</dbReference>
<dbReference type="InterPro" id="IPR046341">
    <property type="entry name" value="SET_dom_sf"/>
</dbReference>
<protein>
    <recommendedName>
        <fullName evidence="2">[histone H3]-lysine(4) N-trimethyltransferase</fullName>
        <ecNumber evidence="2">2.1.1.354</ecNumber>
    </recommendedName>
</protein>
<dbReference type="PROSITE" id="PS50280">
    <property type="entry name" value="SET"/>
    <property type="match status" value="1"/>
</dbReference>
<keyword evidence="5" id="KW-0949">S-adenosyl-L-methionine</keyword>
<proteinExistence type="predicted"/>
<dbReference type="Pfam" id="PF00856">
    <property type="entry name" value="SET"/>
    <property type="match status" value="1"/>
</dbReference>
<feature type="compositionally biased region" description="Low complexity" evidence="11">
    <location>
        <begin position="519"/>
        <end position="556"/>
    </location>
</feature>
<feature type="region of interest" description="Disordered" evidence="11">
    <location>
        <begin position="1160"/>
        <end position="1201"/>
    </location>
</feature>
<feature type="region of interest" description="Disordered" evidence="11">
    <location>
        <begin position="514"/>
        <end position="572"/>
    </location>
</feature>
<dbReference type="SMART" id="SM00317">
    <property type="entry name" value="SET"/>
    <property type="match status" value="1"/>
</dbReference>
<comment type="catalytic activity">
    <reaction evidence="8">
        <text>L-lysyl(4)-[histone H3] + 3 S-adenosyl-L-methionine = N(6),N(6),N(6)-trimethyl-L-lysyl(4)-[histone H3] + 3 S-adenosyl-L-homocysteine + 3 H(+)</text>
        <dbReference type="Rhea" id="RHEA:60260"/>
        <dbReference type="Rhea" id="RHEA-COMP:15537"/>
        <dbReference type="Rhea" id="RHEA-COMP:15547"/>
        <dbReference type="ChEBI" id="CHEBI:15378"/>
        <dbReference type="ChEBI" id="CHEBI:29969"/>
        <dbReference type="ChEBI" id="CHEBI:57856"/>
        <dbReference type="ChEBI" id="CHEBI:59789"/>
        <dbReference type="ChEBI" id="CHEBI:61961"/>
        <dbReference type="EC" id="2.1.1.354"/>
    </reaction>
</comment>